<dbReference type="RefSeq" id="XP_002681008.1">
    <property type="nucleotide sequence ID" value="XM_002680962.1"/>
</dbReference>
<dbReference type="VEuPathDB" id="AmoebaDB:NAEGRDRAFT_63506"/>
<sequence length="353" mass="40996">MIRVGIPEKLMQLLDQACVSKSYKNSHGCEISSEKLNLLCIQSIRTLSSIASRPNQSEYLVSLGCIPMINSLLKNSLLNSVIIYECSKLLSILISDSFSVRLQILEEVLPTLLNHLNNCERIPMEIVKWETELLAGFMRKKEKLPVEYLKIMLPTVGKLLLALDTSDVGFLTQIMFCLSAITSEAELVPIFMEMNLTNRIISLCRNQDYLNLLIVIQFHVKEVCWYISFFISKNFIKELKESELVPWLFDSILKKVENLPAKSEMITSIIDWCKDVTNVEIMNYLLEMNIVQVIGEEIRENYVLRGMCGKVLLQFLKFNKEKVSLLMNNFEIIELEDLHYQRERYDNRKRVEY</sequence>
<dbReference type="AlphaFoldDB" id="D2V3V8"/>
<dbReference type="Proteomes" id="UP000006671">
    <property type="component" value="Unassembled WGS sequence"/>
</dbReference>
<name>D2V3V8_NAEGR</name>
<proteinExistence type="predicted"/>
<keyword evidence="2" id="KW-1185">Reference proteome</keyword>
<accession>D2V3V8</accession>
<reference evidence="1 2" key="1">
    <citation type="journal article" date="2010" name="Cell">
        <title>The genome of Naegleria gruberi illuminates early eukaryotic versatility.</title>
        <authorList>
            <person name="Fritz-Laylin L.K."/>
            <person name="Prochnik S.E."/>
            <person name="Ginger M.L."/>
            <person name="Dacks J.B."/>
            <person name="Carpenter M.L."/>
            <person name="Field M.C."/>
            <person name="Kuo A."/>
            <person name="Paredez A."/>
            <person name="Chapman J."/>
            <person name="Pham J."/>
            <person name="Shu S."/>
            <person name="Neupane R."/>
            <person name="Cipriano M."/>
            <person name="Mancuso J."/>
            <person name="Tu H."/>
            <person name="Salamov A."/>
            <person name="Lindquist E."/>
            <person name="Shapiro H."/>
            <person name="Lucas S."/>
            <person name="Grigoriev I.V."/>
            <person name="Cande W.Z."/>
            <person name="Fulton C."/>
            <person name="Rokhsar D.S."/>
            <person name="Dawson S.C."/>
        </authorList>
    </citation>
    <scope>NUCLEOTIDE SEQUENCE [LARGE SCALE GENOMIC DNA]</scope>
    <source>
        <strain evidence="1 2">NEG-M</strain>
    </source>
</reference>
<dbReference type="InParanoid" id="D2V3V8"/>
<evidence type="ECO:0000313" key="1">
    <source>
        <dbReference type="EMBL" id="EFC48264.1"/>
    </source>
</evidence>
<dbReference type="SUPFAM" id="SSF48371">
    <property type="entry name" value="ARM repeat"/>
    <property type="match status" value="1"/>
</dbReference>
<dbReference type="EMBL" id="GG738851">
    <property type="protein sequence ID" value="EFC48264.1"/>
    <property type="molecule type" value="Genomic_DNA"/>
</dbReference>
<dbReference type="Gene3D" id="1.25.10.10">
    <property type="entry name" value="Leucine-rich Repeat Variant"/>
    <property type="match status" value="1"/>
</dbReference>
<gene>
    <name evidence="1" type="ORF">NAEGRDRAFT_63506</name>
</gene>
<protein>
    <submittedName>
        <fullName evidence="1">Predicted protein</fullName>
    </submittedName>
</protein>
<dbReference type="InterPro" id="IPR011989">
    <property type="entry name" value="ARM-like"/>
</dbReference>
<evidence type="ECO:0000313" key="2">
    <source>
        <dbReference type="Proteomes" id="UP000006671"/>
    </source>
</evidence>
<dbReference type="InterPro" id="IPR016024">
    <property type="entry name" value="ARM-type_fold"/>
</dbReference>
<dbReference type="KEGG" id="ngr:NAEGRDRAFT_63506"/>
<organism evidence="2">
    <name type="scientific">Naegleria gruberi</name>
    <name type="common">Amoeba</name>
    <dbReference type="NCBI Taxonomy" id="5762"/>
    <lineage>
        <taxon>Eukaryota</taxon>
        <taxon>Discoba</taxon>
        <taxon>Heterolobosea</taxon>
        <taxon>Tetramitia</taxon>
        <taxon>Eutetramitia</taxon>
        <taxon>Vahlkampfiidae</taxon>
        <taxon>Naegleria</taxon>
    </lineage>
</organism>
<dbReference type="GeneID" id="8849867"/>